<dbReference type="Proteomes" id="UP000587608">
    <property type="component" value="Unassembled WGS sequence"/>
</dbReference>
<feature type="region of interest" description="Disordered" evidence="1">
    <location>
        <begin position="1"/>
        <end position="27"/>
    </location>
</feature>
<evidence type="ECO:0000313" key="4">
    <source>
        <dbReference type="Proteomes" id="UP000587608"/>
    </source>
</evidence>
<dbReference type="RefSeq" id="WP_191853992.1">
    <property type="nucleotide sequence ID" value="NZ_JACERG010000017.1"/>
</dbReference>
<accession>A0A7W2DWR3</accession>
<reference evidence="3 4" key="1">
    <citation type="submission" date="2020-07" db="EMBL/GenBank/DDBJ databases">
        <title>Differential regulation of undecylprodigiosin biosynthesis in the yeast-scavenging Streptomyces strain MBK6.</title>
        <authorList>
            <person name="Baral B."/>
            <person name="Siitonen V."/>
            <person name="Laughlin M."/>
            <person name="Yamada K."/>
            <person name="Ilomaeki M."/>
            <person name="Metsae-Ketelae M."/>
            <person name="Niemi J."/>
        </authorList>
    </citation>
    <scope>NUCLEOTIDE SEQUENCE [LARGE SCALE GENOMIC DNA]</scope>
    <source>
        <strain evidence="3 4">MBK6</strain>
    </source>
</reference>
<organism evidence="3 4">
    <name type="scientific">Streptomyces griseoaurantiacus</name>
    <dbReference type="NCBI Taxonomy" id="68213"/>
    <lineage>
        <taxon>Bacteria</taxon>
        <taxon>Bacillati</taxon>
        <taxon>Actinomycetota</taxon>
        <taxon>Actinomycetes</taxon>
        <taxon>Kitasatosporales</taxon>
        <taxon>Streptomycetaceae</taxon>
        <taxon>Streptomyces</taxon>
        <taxon>Streptomyces aurantiacus group</taxon>
    </lineage>
</organism>
<evidence type="ECO:0000313" key="3">
    <source>
        <dbReference type="EMBL" id="MBA5224450.1"/>
    </source>
</evidence>
<sequence>MTEWQKSSFSGGGDGDDCVELGHSGTGMLLREGDEPGLILAVSPASLAQLIRHLRSEPYDRGHQTRRQPSQPCR</sequence>
<name>A0A7W2DWR3_9ACTN</name>
<dbReference type="AlphaFoldDB" id="A0A7W2DWR3"/>
<feature type="compositionally biased region" description="Basic and acidic residues" evidence="1">
    <location>
        <begin position="54"/>
        <end position="63"/>
    </location>
</feature>
<dbReference type="EMBL" id="JACERG010000017">
    <property type="protein sequence ID" value="MBA5224450.1"/>
    <property type="molecule type" value="Genomic_DNA"/>
</dbReference>
<feature type="domain" description="DUF397" evidence="2">
    <location>
        <begin position="3"/>
        <end position="55"/>
    </location>
</feature>
<comment type="caution">
    <text evidence="3">The sequence shown here is derived from an EMBL/GenBank/DDBJ whole genome shotgun (WGS) entry which is preliminary data.</text>
</comment>
<evidence type="ECO:0000259" key="2">
    <source>
        <dbReference type="Pfam" id="PF04149"/>
    </source>
</evidence>
<dbReference type="Pfam" id="PF04149">
    <property type="entry name" value="DUF397"/>
    <property type="match status" value="1"/>
</dbReference>
<feature type="region of interest" description="Disordered" evidence="1">
    <location>
        <begin position="54"/>
        <end position="74"/>
    </location>
</feature>
<gene>
    <name evidence="3" type="ORF">H1X69_24050</name>
</gene>
<proteinExistence type="predicted"/>
<evidence type="ECO:0000256" key="1">
    <source>
        <dbReference type="SAM" id="MobiDB-lite"/>
    </source>
</evidence>
<protein>
    <submittedName>
        <fullName evidence="3">DUF397 domain-containing protein</fullName>
    </submittedName>
</protein>
<dbReference type="InterPro" id="IPR007278">
    <property type="entry name" value="DUF397"/>
</dbReference>